<evidence type="ECO:0000313" key="1">
    <source>
        <dbReference type="EMBL" id="MBB6351224.1"/>
    </source>
</evidence>
<sequence>MVTRSTAALATGTANTAKLFVAALAFTAAYVGVSAYDTAASAPATAKSITLSARTTPVTAPARLEAEPGTVRLGPPVAEAGCARTYEAAGVAVNRAPGRTAFYTWRLTRWIPRTNTWRTYLVEHGGFAAAEQTVTWHPRLTGSTGWYRVELAVEGAGTVKSRRFQVTC</sequence>
<keyword evidence="2" id="KW-1185">Reference proteome</keyword>
<dbReference type="AlphaFoldDB" id="A0A7X0CDC4"/>
<name>A0A7X0CDC4_9ACTN</name>
<reference evidence="1 2" key="1">
    <citation type="submission" date="2020-08" db="EMBL/GenBank/DDBJ databases">
        <title>Sequencing the genomes of 1000 actinobacteria strains.</title>
        <authorList>
            <person name="Klenk H.-P."/>
        </authorList>
    </citation>
    <scope>NUCLEOTIDE SEQUENCE [LARGE SCALE GENOMIC DNA]</scope>
    <source>
        <strain evidence="1 2">DSM 45913</strain>
    </source>
</reference>
<dbReference type="EMBL" id="JACHJB010000004">
    <property type="protein sequence ID" value="MBB6351224.1"/>
    <property type="molecule type" value="Genomic_DNA"/>
</dbReference>
<protein>
    <submittedName>
        <fullName evidence="1">Uncharacterized protein</fullName>
    </submittedName>
</protein>
<proteinExistence type="predicted"/>
<accession>A0A7X0CDC4</accession>
<organism evidence="1 2">
    <name type="scientific">Nonomuraea muscovyensis</name>
    <dbReference type="NCBI Taxonomy" id="1124761"/>
    <lineage>
        <taxon>Bacteria</taxon>
        <taxon>Bacillati</taxon>
        <taxon>Actinomycetota</taxon>
        <taxon>Actinomycetes</taxon>
        <taxon>Streptosporangiales</taxon>
        <taxon>Streptosporangiaceae</taxon>
        <taxon>Nonomuraea</taxon>
    </lineage>
</organism>
<comment type="caution">
    <text evidence="1">The sequence shown here is derived from an EMBL/GenBank/DDBJ whole genome shotgun (WGS) entry which is preliminary data.</text>
</comment>
<dbReference type="RefSeq" id="WP_185089017.1">
    <property type="nucleotide sequence ID" value="NZ_JACHJB010000004.1"/>
</dbReference>
<evidence type="ECO:0000313" key="2">
    <source>
        <dbReference type="Proteomes" id="UP000583800"/>
    </source>
</evidence>
<dbReference type="Proteomes" id="UP000583800">
    <property type="component" value="Unassembled WGS sequence"/>
</dbReference>
<gene>
    <name evidence="1" type="ORF">FHU36_007807</name>
</gene>